<gene>
    <name evidence="1" type="ORF">S01H1_48013</name>
</gene>
<evidence type="ECO:0000313" key="1">
    <source>
        <dbReference type="EMBL" id="GAG26018.1"/>
    </source>
</evidence>
<reference evidence="1" key="1">
    <citation type="journal article" date="2014" name="Front. Microbiol.">
        <title>High frequency of phylogenetically diverse reductive dehalogenase-homologous genes in deep subseafloor sedimentary metagenomes.</title>
        <authorList>
            <person name="Kawai M."/>
            <person name="Futagami T."/>
            <person name="Toyoda A."/>
            <person name="Takaki Y."/>
            <person name="Nishi S."/>
            <person name="Hori S."/>
            <person name="Arai W."/>
            <person name="Tsubouchi T."/>
            <person name="Morono Y."/>
            <person name="Uchiyama I."/>
            <person name="Ito T."/>
            <person name="Fujiyama A."/>
            <person name="Inagaki F."/>
            <person name="Takami H."/>
        </authorList>
    </citation>
    <scope>NUCLEOTIDE SEQUENCE</scope>
    <source>
        <strain evidence="1">Expedition CK06-06</strain>
    </source>
</reference>
<protein>
    <submittedName>
        <fullName evidence="1">Uncharacterized protein</fullName>
    </submittedName>
</protein>
<organism evidence="1">
    <name type="scientific">marine sediment metagenome</name>
    <dbReference type="NCBI Taxonomy" id="412755"/>
    <lineage>
        <taxon>unclassified sequences</taxon>
        <taxon>metagenomes</taxon>
        <taxon>ecological metagenomes</taxon>
    </lineage>
</organism>
<feature type="non-terminal residue" evidence="1">
    <location>
        <position position="91"/>
    </location>
</feature>
<sequence>MKLKKNKNKLTLSLITLLTIFCFSISAFSAGTASIDEQIEQLRSIIDSSSYSAFQSSMILKTAQELLESGIPFEDTKKIIENSIEESFDAY</sequence>
<dbReference type="EMBL" id="BARS01030814">
    <property type="protein sequence ID" value="GAG26018.1"/>
    <property type="molecule type" value="Genomic_DNA"/>
</dbReference>
<proteinExistence type="predicted"/>
<comment type="caution">
    <text evidence="1">The sequence shown here is derived from an EMBL/GenBank/DDBJ whole genome shotgun (WGS) entry which is preliminary data.</text>
</comment>
<name>X0WNF0_9ZZZZ</name>
<accession>X0WNF0</accession>
<dbReference type="AlphaFoldDB" id="X0WNF0"/>